<dbReference type="Proteomes" id="UP000192674">
    <property type="component" value="Unassembled WGS sequence"/>
</dbReference>
<keyword evidence="2 3" id="KW-0378">Hydrolase</keyword>
<accession>A0A1Y5XE89</accession>
<protein>
    <recommendedName>
        <fullName evidence="3">Carboxylic ester hydrolase</fullName>
        <ecNumber evidence="3">3.1.1.-</ecNumber>
    </recommendedName>
</protein>
<keyword evidence="3" id="KW-0732">Signal</keyword>
<name>A0A1Y5XE89_KIBAR</name>
<feature type="signal peptide" evidence="3">
    <location>
        <begin position="1"/>
        <end position="44"/>
    </location>
</feature>
<evidence type="ECO:0000256" key="2">
    <source>
        <dbReference type="ARBA" id="ARBA00022801"/>
    </source>
</evidence>
<evidence type="ECO:0000313" key="6">
    <source>
        <dbReference type="Proteomes" id="UP000192674"/>
    </source>
</evidence>
<dbReference type="AlphaFoldDB" id="A0A1Y5XE89"/>
<gene>
    <name evidence="5" type="ORF">SAMN05661093_02537</name>
</gene>
<dbReference type="InterPro" id="IPR029058">
    <property type="entry name" value="AB_hydrolase_fold"/>
</dbReference>
<proteinExistence type="inferred from homology"/>
<organism evidence="5 6">
    <name type="scientific">Kibdelosporangium aridum</name>
    <dbReference type="NCBI Taxonomy" id="2030"/>
    <lineage>
        <taxon>Bacteria</taxon>
        <taxon>Bacillati</taxon>
        <taxon>Actinomycetota</taxon>
        <taxon>Actinomycetes</taxon>
        <taxon>Pseudonocardiales</taxon>
        <taxon>Pseudonocardiaceae</taxon>
        <taxon>Kibdelosporangium</taxon>
    </lineage>
</organism>
<comment type="similarity">
    <text evidence="1 3">Belongs to the type-B carboxylesterase/lipase family.</text>
</comment>
<dbReference type="SUPFAM" id="SSF53474">
    <property type="entry name" value="alpha/beta-Hydrolases"/>
    <property type="match status" value="1"/>
</dbReference>
<evidence type="ECO:0000313" key="5">
    <source>
        <dbReference type="EMBL" id="SMC89343.1"/>
    </source>
</evidence>
<dbReference type="PANTHER" id="PTHR11559">
    <property type="entry name" value="CARBOXYLESTERASE"/>
    <property type="match status" value="1"/>
</dbReference>
<evidence type="ECO:0000256" key="1">
    <source>
        <dbReference type="ARBA" id="ARBA00005964"/>
    </source>
</evidence>
<dbReference type="InterPro" id="IPR019826">
    <property type="entry name" value="Carboxylesterase_B_AS"/>
</dbReference>
<dbReference type="EMBL" id="FWXV01000002">
    <property type="protein sequence ID" value="SMC89343.1"/>
    <property type="molecule type" value="Genomic_DNA"/>
</dbReference>
<dbReference type="EC" id="3.1.1.-" evidence="3"/>
<dbReference type="Pfam" id="PF00135">
    <property type="entry name" value="COesterase"/>
    <property type="match status" value="1"/>
</dbReference>
<dbReference type="InterPro" id="IPR002018">
    <property type="entry name" value="CarbesteraseB"/>
</dbReference>
<dbReference type="GO" id="GO:0016787">
    <property type="term" value="F:hydrolase activity"/>
    <property type="evidence" value="ECO:0007669"/>
    <property type="project" value="UniProtKB-KW"/>
</dbReference>
<reference evidence="5 6" key="1">
    <citation type="submission" date="2017-04" db="EMBL/GenBank/DDBJ databases">
        <authorList>
            <person name="Afonso C.L."/>
            <person name="Miller P.J."/>
            <person name="Scott M.A."/>
            <person name="Spackman E."/>
            <person name="Goraichik I."/>
            <person name="Dimitrov K.M."/>
            <person name="Suarez D.L."/>
            <person name="Swayne D.E."/>
        </authorList>
    </citation>
    <scope>NUCLEOTIDE SEQUENCE [LARGE SCALE GENOMIC DNA]</scope>
    <source>
        <strain evidence="5 6">DSM 43828</strain>
    </source>
</reference>
<dbReference type="InterPro" id="IPR050309">
    <property type="entry name" value="Type-B_Carboxylest/Lipase"/>
</dbReference>
<dbReference type="PROSITE" id="PS00122">
    <property type="entry name" value="CARBOXYLESTERASE_B_1"/>
    <property type="match status" value="1"/>
</dbReference>
<keyword evidence="6" id="KW-1185">Reference proteome</keyword>
<evidence type="ECO:0000259" key="4">
    <source>
        <dbReference type="Pfam" id="PF00135"/>
    </source>
</evidence>
<evidence type="ECO:0000256" key="3">
    <source>
        <dbReference type="RuleBase" id="RU361235"/>
    </source>
</evidence>
<feature type="chain" id="PRO_5011816085" description="Carboxylic ester hydrolase" evidence="3">
    <location>
        <begin position="45"/>
        <end position="527"/>
    </location>
</feature>
<sequence length="527" mass="56685">MYDLSSLSVRRALAGKCHCVGVKWSALALTTIGLLGLVAGSANAAPVTLVHTDRGPVQGAVTGEVRSFQGIPFAAPPVGALRWREPQPAARWQDPLDTTKPRGICAQLPAFTPDESVNEDCLYLNVTTPKRPNRPLPVMVWFHGGGFISGAATQYNPANLVSQGDVVVVTVAYRLGPLGYLATPGLTEEAGNQSGNYGFQDQLAGLRWVQRNAAMFGGNPNNVTVFGESAGAASVCALIASPLATGLFHKAIGQSYSCAGDTYTQEAAYTAGAGFTSRIGCTDPACLRAKPVKDLLAAWKESYPVVGGRELPSQPKDAIKQGKYNHVPVMWGNNLDEMRLFVGMNYDGVGKPVTAQQYEQITRDRFGPVADQVLARYPAGAYPTPSMALAAWQTDEPGFVSTCSHVNSYKLFKPGVPVYAYQFTDRTAPATIDWPGFEEGASHASELNYLWGHVFGAPLNPAQEPLSKTMVRYWTTFAHTGNPNSRDVPEWKRYESDADVQELGLSRVAPKDPATESHCAFWAGLQP</sequence>
<dbReference type="Gene3D" id="3.40.50.1820">
    <property type="entry name" value="alpha/beta hydrolase"/>
    <property type="match status" value="1"/>
</dbReference>
<feature type="domain" description="Carboxylesterase type B" evidence="4">
    <location>
        <begin position="48"/>
        <end position="522"/>
    </location>
</feature>